<name>A0A4Y2EAM1_ARAVE</name>
<reference evidence="1 2" key="1">
    <citation type="journal article" date="2019" name="Sci. Rep.">
        <title>Orb-weaving spider Araneus ventricosus genome elucidates the spidroin gene catalogue.</title>
        <authorList>
            <person name="Kono N."/>
            <person name="Nakamura H."/>
            <person name="Ohtoshi R."/>
            <person name="Moran D.A.P."/>
            <person name="Shinohara A."/>
            <person name="Yoshida Y."/>
            <person name="Fujiwara M."/>
            <person name="Mori M."/>
            <person name="Tomita M."/>
            <person name="Arakawa K."/>
        </authorList>
    </citation>
    <scope>NUCLEOTIDE SEQUENCE [LARGE SCALE GENOMIC DNA]</scope>
</reference>
<feature type="non-terminal residue" evidence="1">
    <location>
        <position position="78"/>
    </location>
</feature>
<dbReference type="Proteomes" id="UP000499080">
    <property type="component" value="Unassembled WGS sequence"/>
</dbReference>
<keyword evidence="2" id="KW-1185">Reference proteome</keyword>
<dbReference type="OrthoDB" id="241340at2759"/>
<gene>
    <name evidence="1" type="ORF">AVEN_158119_1</name>
</gene>
<accession>A0A4Y2EAM1</accession>
<dbReference type="AlphaFoldDB" id="A0A4Y2EAM1"/>
<comment type="caution">
    <text evidence="1">The sequence shown here is derived from an EMBL/GenBank/DDBJ whole genome shotgun (WGS) entry which is preliminary data.</text>
</comment>
<dbReference type="EMBL" id="BGPR01092067">
    <property type="protein sequence ID" value="GBM25807.1"/>
    <property type="molecule type" value="Genomic_DNA"/>
</dbReference>
<sequence>NSEQDNYSLFLSSEKISKFLKNYLFGLEFPSEKVAFFRYLLSSIASHSWCIVALLHITVALSTLESTPSWDKSDMSLI</sequence>
<evidence type="ECO:0000313" key="1">
    <source>
        <dbReference type="EMBL" id="GBM25807.1"/>
    </source>
</evidence>
<evidence type="ECO:0000313" key="2">
    <source>
        <dbReference type="Proteomes" id="UP000499080"/>
    </source>
</evidence>
<protein>
    <submittedName>
        <fullName evidence="1">Uncharacterized protein</fullName>
    </submittedName>
</protein>
<proteinExistence type="predicted"/>
<organism evidence="1 2">
    <name type="scientific">Araneus ventricosus</name>
    <name type="common">Orbweaver spider</name>
    <name type="synonym">Epeira ventricosa</name>
    <dbReference type="NCBI Taxonomy" id="182803"/>
    <lineage>
        <taxon>Eukaryota</taxon>
        <taxon>Metazoa</taxon>
        <taxon>Ecdysozoa</taxon>
        <taxon>Arthropoda</taxon>
        <taxon>Chelicerata</taxon>
        <taxon>Arachnida</taxon>
        <taxon>Araneae</taxon>
        <taxon>Araneomorphae</taxon>
        <taxon>Entelegynae</taxon>
        <taxon>Araneoidea</taxon>
        <taxon>Araneidae</taxon>
        <taxon>Araneus</taxon>
    </lineage>
</organism>
<feature type="non-terminal residue" evidence="1">
    <location>
        <position position="1"/>
    </location>
</feature>